<name>A0A4R3J4G0_9FIRM</name>
<reference evidence="11 14" key="1">
    <citation type="journal article" date="2018" name="Int. J. Syst. Evol. Microbiol.">
        <title>Draft Genome Sequence of Faecalimonas umbilicata JCM 30896T, an Acetate-Producing Bacterium Isolated from Human Feces.</title>
        <authorList>
            <person name="Sakamoto M."/>
            <person name="Ikeyama N."/>
            <person name="Yuki M."/>
            <person name="Ohkuma M."/>
        </authorList>
    </citation>
    <scope>NUCLEOTIDE SEQUENCE [LARGE SCALE GENOMIC DNA]</scope>
    <source>
        <strain evidence="11 14">EGH7</strain>
    </source>
</reference>
<gene>
    <name evidence="12" type="ORF">EDD74_1419</name>
    <name evidence="11" type="ORF">FAEUMB_12740</name>
</gene>
<evidence type="ECO:0000313" key="14">
    <source>
        <dbReference type="Proteomes" id="UP000702954"/>
    </source>
</evidence>
<keyword evidence="5 10" id="KW-0812">Transmembrane</keyword>
<evidence type="ECO:0000256" key="8">
    <source>
        <dbReference type="ARBA" id="ARBA00023010"/>
    </source>
</evidence>
<dbReference type="Pfam" id="PF02699">
    <property type="entry name" value="YajC"/>
    <property type="match status" value="1"/>
</dbReference>
<keyword evidence="7 10" id="KW-1133">Transmembrane helix</keyword>
<evidence type="ECO:0000256" key="4">
    <source>
        <dbReference type="ARBA" id="ARBA00022475"/>
    </source>
</evidence>
<keyword evidence="8" id="KW-0811">Translocation</keyword>
<evidence type="ECO:0000256" key="3">
    <source>
        <dbReference type="ARBA" id="ARBA00022448"/>
    </source>
</evidence>
<sequence>MSIQIIMLYVLILLVIIYLLIVIPGKKKNKKMRELHEAIKVGDEIVTMGGIIATVKNRENDILTVEIDSENNVCMKILVYSVSVIR</sequence>
<organism evidence="12 13">
    <name type="scientific">Faecalimonas umbilicata</name>
    <dbReference type="NCBI Taxonomy" id="1912855"/>
    <lineage>
        <taxon>Bacteria</taxon>
        <taxon>Bacillati</taxon>
        <taxon>Bacillota</taxon>
        <taxon>Clostridia</taxon>
        <taxon>Lachnospirales</taxon>
        <taxon>Lachnospiraceae</taxon>
        <taxon>Faecalimonas</taxon>
    </lineage>
</organism>
<dbReference type="EMBL" id="BHEO01000005">
    <property type="protein sequence ID" value="GBU04733.1"/>
    <property type="molecule type" value="Genomic_DNA"/>
</dbReference>
<dbReference type="Proteomes" id="UP000294613">
    <property type="component" value="Unassembled WGS sequence"/>
</dbReference>
<evidence type="ECO:0000256" key="5">
    <source>
        <dbReference type="ARBA" id="ARBA00022692"/>
    </source>
</evidence>
<keyword evidence="3" id="KW-0813">Transport</keyword>
<dbReference type="SMART" id="SM01323">
    <property type="entry name" value="YajC"/>
    <property type="match status" value="1"/>
</dbReference>
<dbReference type="GO" id="GO:0005886">
    <property type="term" value="C:plasma membrane"/>
    <property type="evidence" value="ECO:0007669"/>
    <property type="project" value="UniProtKB-SubCell"/>
</dbReference>
<dbReference type="EMBL" id="SLZV01000041">
    <property type="protein sequence ID" value="TCS60698.1"/>
    <property type="molecule type" value="Genomic_DNA"/>
</dbReference>
<keyword evidence="9 10" id="KW-0472">Membrane</keyword>
<dbReference type="NCBIfam" id="TIGR00739">
    <property type="entry name" value="yajC"/>
    <property type="match status" value="1"/>
</dbReference>
<evidence type="ECO:0000313" key="13">
    <source>
        <dbReference type="Proteomes" id="UP000294613"/>
    </source>
</evidence>
<dbReference type="Proteomes" id="UP000702954">
    <property type="component" value="Unassembled WGS sequence"/>
</dbReference>
<comment type="caution">
    <text evidence="12">The sequence shown here is derived from an EMBL/GenBank/DDBJ whole genome shotgun (WGS) entry which is preliminary data.</text>
</comment>
<evidence type="ECO:0000256" key="6">
    <source>
        <dbReference type="ARBA" id="ARBA00022927"/>
    </source>
</evidence>
<comment type="similarity">
    <text evidence="2">Belongs to the YajC family.</text>
</comment>
<keyword evidence="14" id="KW-1185">Reference proteome</keyword>
<dbReference type="GO" id="GO:0015031">
    <property type="term" value="P:protein transport"/>
    <property type="evidence" value="ECO:0007669"/>
    <property type="project" value="UniProtKB-KW"/>
</dbReference>
<proteinExistence type="inferred from homology"/>
<evidence type="ECO:0000256" key="7">
    <source>
        <dbReference type="ARBA" id="ARBA00022989"/>
    </source>
</evidence>
<evidence type="ECO:0000256" key="2">
    <source>
        <dbReference type="ARBA" id="ARBA00006742"/>
    </source>
</evidence>
<protein>
    <submittedName>
        <fullName evidence="12">Preprotein translocase subunit YajC</fullName>
    </submittedName>
</protein>
<dbReference type="PANTHER" id="PTHR33909:SF1">
    <property type="entry name" value="SEC TRANSLOCON ACCESSORY COMPLEX SUBUNIT YAJC"/>
    <property type="match status" value="1"/>
</dbReference>
<accession>A0A4R3J4G0</accession>
<keyword evidence="4" id="KW-1003">Cell membrane</keyword>
<evidence type="ECO:0000256" key="9">
    <source>
        <dbReference type="ARBA" id="ARBA00023136"/>
    </source>
</evidence>
<evidence type="ECO:0000256" key="1">
    <source>
        <dbReference type="ARBA" id="ARBA00004162"/>
    </source>
</evidence>
<evidence type="ECO:0000256" key="10">
    <source>
        <dbReference type="SAM" id="Phobius"/>
    </source>
</evidence>
<feature type="transmembrane region" description="Helical" evidence="10">
    <location>
        <begin position="6"/>
        <end position="23"/>
    </location>
</feature>
<dbReference type="PANTHER" id="PTHR33909">
    <property type="entry name" value="SEC TRANSLOCON ACCESSORY COMPLEX SUBUNIT YAJC"/>
    <property type="match status" value="1"/>
</dbReference>
<evidence type="ECO:0000313" key="11">
    <source>
        <dbReference type="EMBL" id="GBU04733.1"/>
    </source>
</evidence>
<dbReference type="AlphaFoldDB" id="A0A4R3J4G0"/>
<keyword evidence="6" id="KW-0653">Protein transport</keyword>
<evidence type="ECO:0000313" key="12">
    <source>
        <dbReference type="EMBL" id="TCS60698.1"/>
    </source>
</evidence>
<dbReference type="RefSeq" id="WP_116441509.1">
    <property type="nucleotide sequence ID" value="NZ_BHEO01000005.1"/>
</dbReference>
<reference evidence="12 13" key="2">
    <citation type="submission" date="2019-03" db="EMBL/GenBank/DDBJ databases">
        <title>Genomic Encyclopedia of Type Strains, Phase IV (KMG-IV): sequencing the most valuable type-strain genomes for metagenomic binning, comparative biology and taxonomic classification.</title>
        <authorList>
            <person name="Goeker M."/>
        </authorList>
    </citation>
    <scope>NUCLEOTIDE SEQUENCE [LARGE SCALE GENOMIC DNA]</scope>
    <source>
        <strain evidence="12 13">DSM 103426</strain>
    </source>
</reference>
<dbReference type="InterPro" id="IPR003849">
    <property type="entry name" value="Preprotein_translocase_YajC"/>
</dbReference>
<dbReference type="PRINTS" id="PR01853">
    <property type="entry name" value="YAJCTRNLCASE"/>
</dbReference>
<comment type="subcellular location">
    <subcellularLocation>
        <location evidence="1">Cell membrane</location>
        <topology evidence="1">Single-pass membrane protein</topology>
    </subcellularLocation>
</comment>